<dbReference type="Proteomes" id="UP000076404">
    <property type="component" value="Chromosome"/>
</dbReference>
<keyword evidence="1" id="KW-0812">Transmembrane</keyword>
<dbReference type="AlphaFoldDB" id="A0A143BHN3"/>
<sequence>MMRIRRDRKNGWSTLGMVGLGVAVGAAVGLVGWSLAQRRHRRSLFSPDKLKRLAALGYLRAHPSVDSARLLRDYLQWEPHPLLRRRARGVLRRTERALRS</sequence>
<dbReference type="KEGG" id="gph:GEMMAAP_06255"/>
<dbReference type="OrthoDB" id="10003845at2"/>
<evidence type="ECO:0000256" key="1">
    <source>
        <dbReference type="SAM" id="Phobius"/>
    </source>
</evidence>
<keyword evidence="3" id="KW-1185">Reference proteome</keyword>
<protein>
    <submittedName>
        <fullName evidence="2">Uncharacterized protein</fullName>
    </submittedName>
</protein>
<reference evidence="2 3" key="1">
    <citation type="journal article" date="2014" name="Proc. Natl. Acad. Sci. U.S.A.">
        <title>Functional type 2 photosynthetic reaction centers found in the rare bacterial phylum Gemmatimonadetes.</title>
        <authorList>
            <person name="Zeng Y."/>
            <person name="Feng F."/>
            <person name="Medova H."/>
            <person name="Dean J."/>
            <person name="Koblizek M."/>
        </authorList>
    </citation>
    <scope>NUCLEOTIDE SEQUENCE [LARGE SCALE GENOMIC DNA]</scope>
    <source>
        <strain evidence="2 3">AP64</strain>
    </source>
</reference>
<keyword evidence="1" id="KW-1133">Transmembrane helix</keyword>
<proteinExistence type="predicted"/>
<gene>
    <name evidence="2" type="ORF">GEMMAAP_06255</name>
</gene>
<name>A0A143BHN3_9BACT</name>
<dbReference type="STRING" id="1379270.GEMMAAP_06255"/>
<keyword evidence="1" id="KW-0472">Membrane</keyword>
<organism evidence="2 3">
    <name type="scientific">Gemmatimonas phototrophica</name>
    <dbReference type="NCBI Taxonomy" id="1379270"/>
    <lineage>
        <taxon>Bacteria</taxon>
        <taxon>Pseudomonadati</taxon>
        <taxon>Gemmatimonadota</taxon>
        <taxon>Gemmatimonadia</taxon>
        <taxon>Gemmatimonadales</taxon>
        <taxon>Gemmatimonadaceae</taxon>
        <taxon>Gemmatimonas</taxon>
    </lineage>
</organism>
<reference evidence="2 3" key="2">
    <citation type="journal article" date="2016" name="Environ. Microbiol. Rep.">
        <title>Metagenomic evidence for the presence of phototrophic Gemmatimonadetes bacteria in diverse environments.</title>
        <authorList>
            <person name="Zeng Y."/>
            <person name="Baumbach J."/>
            <person name="Barbosa E.G."/>
            <person name="Azevedo V."/>
            <person name="Zhang C."/>
            <person name="Koblizek M."/>
        </authorList>
    </citation>
    <scope>NUCLEOTIDE SEQUENCE [LARGE SCALE GENOMIC DNA]</scope>
    <source>
        <strain evidence="2 3">AP64</strain>
    </source>
</reference>
<dbReference type="EMBL" id="CP011454">
    <property type="protein sequence ID" value="AMW04557.1"/>
    <property type="molecule type" value="Genomic_DNA"/>
</dbReference>
<evidence type="ECO:0000313" key="3">
    <source>
        <dbReference type="Proteomes" id="UP000076404"/>
    </source>
</evidence>
<accession>A0A143BHN3</accession>
<evidence type="ECO:0000313" key="2">
    <source>
        <dbReference type="EMBL" id="AMW04557.1"/>
    </source>
</evidence>
<dbReference type="RefSeq" id="WP_026850295.1">
    <property type="nucleotide sequence ID" value="NZ_CP011454.1"/>
</dbReference>
<feature type="transmembrane region" description="Helical" evidence="1">
    <location>
        <begin position="12"/>
        <end position="36"/>
    </location>
</feature>
<dbReference type="eggNOG" id="ENOG502ZNRG">
    <property type="taxonomic scope" value="Bacteria"/>
</dbReference>